<feature type="transmembrane region" description="Helical" evidence="1">
    <location>
        <begin position="204"/>
        <end position="225"/>
    </location>
</feature>
<feature type="transmembrane region" description="Helical" evidence="1">
    <location>
        <begin position="231"/>
        <end position="250"/>
    </location>
</feature>
<organism evidence="2 3">
    <name type="scientific">Actinokineospora auranticolor</name>
    <dbReference type="NCBI Taxonomy" id="155976"/>
    <lineage>
        <taxon>Bacteria</taxon>
        <taxon>Bacillati</taxon>
        <taxon>Actinomycetota</taxon>
        <taxon>Actinomycetes</taxon>
        <taxon>Pseudonocardiales</taxon>
        <taxon>Pseudonocardiaceae</taxon>
        <taxon>Actinokineospora</taxon>
    </lineage>
</organism>
<gene>
    <name evidence="2" type="ORF">CLV40_14410</name>
</gene>
<sequence>MDEVGSVAEPVAGQVAAADPTTAAVLGVHVARANKIRRLRWAAVGSSVMMTVAIVLLLIGDSYATAAYSAVAVIAITIGNAQNLRAAGTDGWIPAAVAAMAQQPWRPVTARVVRARPWSTLVEIEDQGTFTPLRVRGLPSAFRAMISRTGTAWVIGPHGPWTFLRVTGSHTFWAANAPRRTPSPGALNERVDGAEVHRRLARHLGIPVVTVLLVAFALLGMGFLVSVSWPGAWIAYLLYVLLISAIALRTERHRLVNSRLPRLIADAHWTRFPVRLEPWQLNAKGMTRATAHFEVDGTHRTALLPAATADVLGAATQEGALWFAQAPETGKTVAVGFPNCPLLAVAEIR</sequence>
<reference evidence="2 3" key="1">
    <citation type="submission" date="2018-02" db="EMBL/GenBank/DDBJ databases">
        <title>Genomic Encyclopedia of Archaeal and Bacterial Type Strains, Phase II (KMG-II): from individual species to whole genera.</title>
        <authorList>
            <person name="Goeker M."/>
        </authorList>
    </citation>
    <scope>NUCLEOTIDE SEQUENCE [LARGE SCALE GENOMIC DNA]</scope>
    <source>
        <strain evidence="2 3">YU 961-1</strain>
    </source>
</reference>
<keyword evidence="3" id="KW-1185">Reference proteome</keyword>
<dbReference type="AlphaFoldDB" id="A0A2S6GBA3"/>
<keyword evidence="1" id="KW-0472">Membrane</keyword>
<proteinExistence type="predicted"/>
<keyword evidence="1" id="KW-0812">Transmembrane</keyword>
<comment type="caution">
    <text evidence="2">The sequence shown here is derived from an EMBL/GenBank/DDBJ whole genome shotgun (WGS) entry which is preliminary data.</text>
</comment>
<accession>A0A2S6GBA3</accession>
<protein>
    <submittedName>
        <fullName evidence="2">Uncharacterized protein</fullName>
    </submittedName>
</protein>
<name>A0A2S6GBA3_9PSEU</name>
<dbReference type="Proteomes" id="UP000239203">
    <property type="component" value="Unassembled WGS sequence"/>
</dbReference>
<feature type="transmembrane region" description="Helical" evidence="1">
    <location>
        <begin position="66"/>
        <end position="84"/>
    </location>
</feature>
<evidence type="ECO:0000313" key="3">
    <source>
        <dbReference type="Proteomes" id="UP000239203"/>
    </source>
</evidence>
<evidence type="ECO:0000313" key="2">
    <source>
        <dbReference type="EMBL" id="PPK61088.1"/>
    </source>
</evidence>
<evidence type="ECO:0000256" key="1">
    <source>
        <dbReference type="SAM" id="Phobius"/>
    </source>
</evidence>
<keyword evidence="1" id="KW-1133">Transmembrane helix</keyword>
<feature type="transmembrane region" description="Helical" evidence="1">
    <location>
        <begin position="41"/>
        <end position="60"/>
    </location>
</feature>
<dbReference type="EMBL" id="PTIX01000044">
    <property type="protein sequence ID" value="PPK61088.1"/>
    <property type="molecule type" value="Genomic_DNA"/>
</dbReference>